<dbReference type="GO" id="GO:0003824">
    <property type="term" value="F:catalytic activity"/>
    <property type="evidence" value="ECO:0007669"/>
    <property type="project" value="UniProtKB-ARBA"/>
</dbReference>
<organism evidence="2 3">
    <name type="scientific">Paenibacillus thalictri</name>
    <dbReference type="NCBI Taxonomy" id="2527873"/>
    <lineage>
        <taxon>Bacteria</taxon>
        <taxon>Bacillati</taxon>
        <taxon>Bacillota</taxon>
        <taxon>Bacilli</taxon>
        <taxon>Bacillales</taxon>
        <taxon>Paenibacillaceae</taxon>
        <taxon>Paenibacillus</taxon>
    </lineage>
</organism>
<name>A0A4Q9DP48_9BACL</name>
<accession>A0A4Q9DP48</accession>
<evidence type="ECO:0000313" key="3">
    <source>
        <dbReference type="Proteomes" id="UP000293142"/>
    </source>
</evidence>
<dbReference type="EMBL" id="SIRE01000016">
    <property type="protein sequence ID" value="TBL75745.1"/>
    <property type="molecule type" value="Genomic_DNA"/>
</dbReference>
<keyword evidence="3" id="KW-1185">Reference proteome</keyword>
<proteinExistence type="predicted"/>
<dbReference type="SUPFAM" id="SSF55811">
    <property type="entry name" value="Nudix"/>
    <property type="match status" value="1"/>
</dbReference>
<evidence type="ECO:0000259" key="1">
    <source>
        <dbReference type="PROSITE" id="PS51462"/>
    </source>
</evidence>
<comment type="caution">
    <text evidence="2">The sequence shown here is derived from an EMBL/GenBank/DDBJ whole genome shotgun (WGS) entry which is preliminary data.</text>
</comment>
<dbReference type="Proteomes" id="UP000293142">
    <property type="component" value="Unassembled WGS sequence"/>
</dbReference>
<feature type="domain" description="Nudix hydrolase" evidence="1">
    <location>
        <begin position="30"/>
        <end position="171"/>
    </location>
</feature>
<dbReference type="RefSeq" id="WP_131015657.1">
    <property type="nucleotide sequence ID" value="NZ_SIRE01000016.1"/>
</dbReference>
<dbReference type="CDD" id="cd04692">
    <property type="entry name" value="NUDIX_Hydrolase"/>
    <property type="match status" value="1"/>
</dbReference>
<evidence type="ECO:0000313" key="2">
    <source>
        <dbReference type="EMBL" id="TBL75745.1"/>
    </source>
</evidence>
<reference evidence="2 3" key="1">
    <citation type="submission" date="2019-02" db="EMBL/GenBank/DDBJ databases">
        <title>Paenibacillus sp. nov., isolated from surface-sterilized tissue of Thalictrum simplex L.</title>
        <authorList>
            <person name="Tuo L."/>
        </authorList>
    </citation>
    <scope>NUCLEOTIDE SEQUENCE [LARGE SCALE GENOMIC DNA]</scope>
    <source>
        <strain evidence="2 3">N2SHLJ1</strain>
    </source>
</reference>
<gene>
    <name evidence="2" type="ORF">EYB31_22435</name>
</gene>
<dbReference type="PROSITE" id="PS51462">
    <property type="entry name" value="NUDIX"/>
    <property type="match status" value="1"/>
</dbReference>
<dbReference type="Gene3D" id="3.90.79.10">
    <property type="entry name" value="Nucleoside Triphosphate Pyrophosphohydrolase"/>
    <property type="match status" value="1"/>
</dbReference>
<dbReference type="Pfam" id="PF00293">
    <property type="entry name" value="NUDIX"/>
    <property type="match status" value="1"/>
</dbReference>
<dbReference type="PANTHER" id="PTHR10885">
    <property type="entry name" value="ISOPENTENYL-DIPHOSPHATE DELTA-ISOMERASE"/>
    <property type="match status" value="1"/>
</dbReference>
<dbReference type="OrthoDB" id="9780586at2"/>
<protein>
    <submittedName>
        <fullName evidence="2">NUDIX domain-containing protein</fullName>
    </submittedName>
</protein>
<dbReference type="InterPro" id="IPR000086">
    <property type="entry name" value="NUDIX_hydrolase_dom"/>
</dbReference>
<dbReference type="AlphaFoldDB" id="A0A4Q9DP48"/>
<sequence>MSQDELFDIFNEQMERIGTDTRRNVHAKGLWHQTFHCWIVNKTPGGEERVLLQLRHKDKDTHPNSLDISCAGHLQAGETALDGLRELEEELGLTVQADELVYCGRIAEEHYLATGLIDREFHHVFVYACDKTLDEYEIQLSEISGLFFVYTSDLKQLLNGERAFIQAEGIVVDEETQGRKRESREIGLQHIVPRSEVYCKLLFEHIG</sequence>
<dbReference type="PANTHER" id="PTHR10885:SF0">
    <property type="entry name" value="ISOPENTENYL-DIPHOSPHATE DELTA-ISOMERASE"/>
    <property type="match status" value="1"/>
</dbReference>
<dbReference type="InterPro" id="IPR015797">
    <property type="entry name" value="NUDIX_hydrolase-like_dom_sf"/>
</dbReference>